<keyword evidence="2" id="KW-1185">Reference proteome</keyword>
<protein>
    <recommendedName>
        <fullName evidence="3">SMI1/KNR4 family protein</fullName>
    </recommendedName>
</protein>
<evidence type="ECO:0000313" key="2">
    <source>
        <dbReference type="Proteomes" id="UP000324974"/>
    </source>
</evidence>
<sequence length="221" mass="24508">MTPHEWDTTANMDALFAAIRGRVSDRKMMLFACGCCRLVEGDIPGAALLAKQFEPKADRPMKAEEKVSLLTTAFQFVFGDQQSYLARMLGGADQSPWLLAYRVANLLRYFQAVKGHKPGEEGGEPTQPELSSDSPEQAAVLRDIVGHPFRDVGFDPNWRTETVVGLANAIEEDAAWDRMPILADALQDAGCERSEVLAHCRDPHQIHRRGCWVIDAILGRS</sequence>
<reference evidence="2" key="1">
    <citation type="submission" date="2019-08" db="EMBL/GenBank/DDBJ databases">
        <title>Limnoglobus roseus gen. nov., sp. nov., a novel freshwater planctomycete with a giant genome from the family Gemmataceae.</title>
        <authorList>
            <person name="Kulichevskaya I.S."/>
            <person name="Naumoff D.G."/>
            <person name="Miroshnikov K."/>
            <person name="Ivanova A."/>
            <person name="Philippov D.A."/>
            <person name="Hakobyan A."/>
            <person name="Rijpstra I.C."/>
            <person name="Sinninghe Damste J.S."/>
            <person name="Liesack W."/>
            <person name="Dedysh S.N."/>
        </authorList>
    </citation>
    <scope>NUCLEOTIDE SEQUENCE [LARGE SCALE GENOMIC DNA]</scope>
    <source>
        <strain evidence="2">PX52</strain>
    </source>
</reference>
<evidence type="ECO:0000313" key="1">
    <source>
        <dbReference type="EMBL" id="QEL16602.1"/>
    </source>
</evidence>
<dbReference type="EMBL" id="CP042425">
    <property type="protein sequence ID" value="QEL16602.1"/>
    <property type="molecule type" value="Genomic_DNA"/>
</dbReference>
<accession>A0A5C1AFT6</accession>
<dbReference type="AlphaFoldDB" id="A0A5C1AFT6"/>
<dbReference type="Proteomes" id="UP000324974">
    <property type="component" value="Chromosome"/>
</dbReference>
<gene>
    <name evidence="1" type="ORF">PX52LOC_03562</name>
</gene>
<name>A0A5C1AFT6_9BACT</name>
<dbReference type="RefSeq" id="WP_246173751.1">
    <property type="nucleotide sequence ID" value="NZ_CP042425.1"/>
</dbReference>
<proteinExistence type="predicted"/>
<evidence type="ECO:0008006" key="3">
    <source>
        <dbReference type="Google" id="ProtNLM"/>
    </source>
</evidence>
<organism evidence="1 2">
    <name type="scientific">Limnoglobus roseus</name>
    <dbReference type="NCBI Taxonomy" id="2598579"/>
    <lineage>
        <taxon>Bacteria</taxon>
        <taxon>Pseudomonadati</taxon>
        <taxon>Planctomycetota</taxon>
        <taxon>Planctomycetia</taxon>
        <taxon>Gemmatales</taxon>
        <taxon>Gemmataceae</taxon>
        <taxon>Limnoglobus</taxon>
    </lineage>
</organism>
<dbReference type="KEGG" id="lrs:PX52LOC_03562"/>